<dbReference type="EnsemblMetazoa" id="GPAI003861-RA">
    <property type="protein sequence ID" value="GPAI003861-PA"/>
    <property type="gene ID" value="GPAI003861"/>
</dbReference>
<sequence length="66" mass="7668">MLRSTAKKWRNSEDRGCKEFGFKFQFILFLNTLTVIGRFLMYTMVVCCRQSPVISKSKLALLASQE</sequence>
<name>A0A1A9Z4N0_GLOPL</name>
<dbReference type="Proteomes" id="UP000092445">
    <property type="component" value="Unassembled WGS sequence"/>
</dbReference>
<dbReference type="AlphaFoldDB" id="A0A1A9Z4N0"/>
<reference evidence="3" key="1">
    <citation type="submission" date="2014-03" db="EMBL/GenBank/DDBJ databases">
        <authorList>
            <person name="Aksoy S."/>
            <person name="Warren W."/>
            <person name="Wilson R.K."/>
        </authorList>
    </citation>
    <scope>NUCLEOTIDE SEQUENCE [LARGE SCALE GENOMIC DNA]</scope>
    <source>
        <strain evidence="3">IAEA</strain>
    </source>
</reference>
<keyword evidence="1" id="KW-1133">Transmembrane helix</keyword>
<evidence type="ECO:0000313" key="2">
    <source>
        <dbReference type="EnsemblMetazoa" id="GPAI003861-PA"/>
    </source>
</evidence>
<protein>
    <submittedName>
        <fullName evidence="2">Uncharacterized protein</fullName>
    </submittedName>
</protein>
<keyword evidence="3" id="KW-1185">Reference proteome</keyword>
<feature type="transmembrane region" description="Helical" evidence="1">
    <location>
        <begin position="20"/>
        <end position="41"/>
    </location>
</feature>
<accession>A0A1A9Z4N0</accession>
<proteinExistence type="predicted"/>
<keyword evidence="1" id="KW-0812">Transmembrane</keyword>
<organism evidence="2 3">
    <name type="scientific">Glossina pallidipes</name>
    <name type="common">Tsetse fly</name>
    <dbReference type="NCBI Taxonomy" id="7398"/>
    <lineage>
        <taxon>Eukaryota</taxon>
        <taxon>Metazoa</taxon>
        <taxon>Ecdysozoa</taxon>
        <taxon>Arthropoda</taxon>
        <taxon>Hexapoda</taxon>
        <taxon>Insecta</taxon>
        <taxon>Pterygota</taxon>
        <taxon>Neoptera</taxon>
        <taxon>Endopterygota</taxon>
        <taxon>Diptera</taxon>
        <taxon>Brachycera</taxon>
        <taxon>Muscomorpha</taxon>
        <taxon>Hippoboscoidea</taxon>
        <taxon>Glossinidae</taxon>
        <taxon>Glossina</taxon>
    </lineage>
</organism>
<reference evidence="2" key="2">
    <citation type="submission" date="2020-05" db="UniProtKB">
        <authorList>
            <consortium name="EnsemblMetazoa"/>
        </authorList>
    </citation>
    <scope>IDENTIFICATION</scope>
    <source>
        <strain evidence="2">IAEA</strain>
    </source>
</reference>
<keyword evidence="1" id="KW-0472">Membrane</keyword>
<evidence type="ECO:0000256" key="1">
    <source>
        <dbReference type="SAM" id="Phobius"/>
    </source>
</evidence>
<evidence type="ECO:0000313" key="3">
    <source>
        <dbReference type="Proteomes" id="UP000092445"/>
    </source>
</evidence>
<dbReference type="VEuPathDB" id="VectorBase:GPAI003861"/>